<dbReference type="GeneID" id="64695709"/>
<gene>
    <name evidence="1" type="ORF">F5147DRAFT_650400</name>
</gene>
<comment type="caution">
    <text evidence="1">The sequence shown here is derived from an EMBL/GenBank/DDBJ whole genome shotgun (WGS) entry which is preliminary data.</text>
</comment>
<dbReference type="AlphaFoldDB" id="A0A9P7JWY7"/>
<proteinExistence type="predicted"/>
<keyword evidence="2" id="KW-1185">Reference proteome</keyword>
<dbReference type="EMBL" id="JABBWM010000012">
    <property type="protein sequence ID" value="KAG2113470.1"/>
    <property type="molecule type" value="Genomic_DNA"/>
</dbReference>
<dbReference type="OrthoDB" id="2627879at2759"/>
<reference evidence="1" key="1">
    <citation type="journal article" date="2020" name="New Phytol.">
        <title>Comparative genomics reveals dynamic genome evolution in host specialist ectomycorrhizal fungi.</title>
        <authorList>
            <person name="Lofgren L.A."/>
            <person name="Nguyen N.H."/>
            <person name="Vilgalys R."/>
            <person name="Ruytinx J."/>
            <person name="Liao H.L."/>
            <person name="Branco S."/>
            <person name="Kuo A."/>
            <person name="LaButti K."/>
            <person name="Lipzen A."/>
            <person name="Andreopoulos W."/>
            <person name="Pangilinan J."/>
            <person name="Riley R."/>
            <person name="Hundley H."/>
            <person name="Na H."/>
            <person name="Barry K."/>
            <person name="Grigoriev I.V."/>
            <person name="Stajich J.E."/>
            <person name="Kennedy P.G."/>
        </authorList>
    </citation>
    <scope>NUCLEOTIDE SEQUENCE</scope>
    <source>
        <strain evidence="1">FC423</strain>
    </source>
</reference>
<dbReference type="RefSeq" id="XP_041295857.1">
    <property type="nucleotide sequence ID" value="XM_041433450.1"/>
</dbReference>
<sequence>MSSLTSPSMMIASGKVSSATDHAVKNTEDITLHLKFCRECIENVKLGDGQVIYVLQTSAVDSVVVNKILVDPFEVDITIDTSALIVTVQIYIDLPIVGPLLLAQAMGALKFNSDIEINFNGTPGDLASGVAGVKMDATNNVVLSWDFASFGVETKGSYIIVHI</sequence>
<protein>
    <submittedName>
        <fullName evidence="1">Uncharacterized protein</fullName>
    </submittedName>
</protein>
<accession>A0A9P7JWY7</accession>
<evidence type="ECO:0000313" key="2">
    <source>
        <dbReference type="Proteomes" id="UP000823399"/>
    </source>
</evidence>
<name>A0A9P7JWY7_9AGAM</name>
<evidence type="ECO:0000313" key="1">
    <source>
        <dbReference type="EMBL" id="KAG2113470.1"/>
    </source>
</evidence>
<organism evidence="1 2">
    <name type="scientific">Suillus discolor</name>
    <dbReference type="NCBI Taxonomy" id="1912936"/>
    <lineage>
        <taxon>Eukaryota</taxon>
        <taxon>Fungi</taxon>
        <taxon>Dikarya</taxon>
        <taxon>Basidiomycota</taxon>
        <taxon>Agaricomycotina</taxon>
        <taxon>Agaricomycetes</taxon>
        <taxon>Agaricomycetidae</taxon>
        <taxon>Boletales</taxon>
        <taxon>Suillineae</taxon>
        <taxon>Suillaceae</taxon>
        <taxon>Suillus</taxon>
    </lineage>
</organism>
<dbReference type="Proteomes" id="UP000823399">
    <property type="component" value="Unassembled WGS sequence"/>
</dbReference>